<feature type="region of interest" description="Disordered" evidence="1">
    <location>
        <begin position="106"/>
        <end position="125"/>
    </location>
</feature>
<sequence>MHESALLTSISIFSQRTPRHLLVPAVLYTLPRLTTPTEVSQVIKGMRRYLMTTWLSPNDACDEIGNTRRWEGQVMSRCLIGGADWVKETRHSMQYPIWCFIPSSSRGSQFVGRPEHDGNLSGAWK</sequence>
<dbReference type="AlphaFoldDB" id="A0A5B7JZG7"/>
<dbReference type="Proteomes" id="UP000324222">
    <property type="component" value="Unassembled WGS sequence"/>
</dbReference>
<reference evidence="2 3" key="1">
    <citation type="submission" date="2019-05" db="EMBL/GenBank/DDBJ databases">
        <title>Another draft genome of Portunus trituberculatus and its Hox gene families provides insights of decapod evolution.</title>
        <authorList>
            <person name="Jeong J.-H."/>
            <person name="Song I."/>
            <person name="Kim S."/>
            <person name="Choi T."/>
            <person name="Kim D."/>
            <person name="Ryu S."/>
            <person name="Kim W."/>
        </authorList>
    </citation>
    <scope>NUCLEOTIDE SEQUENCE [LARGE SCALE GENOMIC DNA]</scope>
    <source>
        <tissue evidence="2">Muscle</tissue>
    </source>
</reference>
<dbReference type="EMBL" id="VSRR010120952">
    <property type="protein sequence ID" value="MPD00016.1"/>
    <property type="molecule type" value="Genomic_DNA"/>
</dbReference>
<evidence type="ECO:0000313" key="3">
    <source>
        <dbReference type="Proteomes" id="UP000324222"/>
    </source>
</evidence>
<evidence type="ECO:0000313" key="2">
    <source>
        <dbReference type="EMBL" id="MPD00016.1"/>
    </source>
</evidence>
<evidence type="ECO:0000256" key="1">
    <source>
        <dbReference type="SAM" id="MobiDB-lite"/>
    </source>
</evidence>
<keyword evidence="3" id="KW-1185">Reference proteome</keyword>
<proteinExistence type="predicted"/>
<protein>
    <submittedName>
        <fullName evidence="2">Uncharacterized protein</fullName>
    </submittedName>
</protein>
<organism evidence="2 3">
    <name type="scientific">Portunus trituberculatus</name>
    <name type="common">Swimming crab</name>
    <name type="synonym">Neptunus trituberculatus</name>
    <dbReference type="NCBI Taxonomy" id="210409"/>
    <lineage>
        <taxon>Eukaryota</taxon>
        <taxon>Metazoa</taxon>
        <taxon>Ecdysozoa</taxon>
        <taxon>Arthropoda</taxon>
        <taxon>Crustacea</taxon>
        <taxon>Multicrustacea</taxon>
        <taxon>Malacostraca</taxon>
        <taxon>Eumalacostraca</taxon>
        <taxon>Eucarida</taxon>
        <taxon>Decapoda</taxon>
        <taxon>Pleocyemata</taxon>
        <taxon>Brachyura</taxon>
        <taxon>Eubrachyura</taxon>
        <taxon>Portunoidea</taxon>
        <taxon>Portunidae</taxon>
        <taxon>Portuninae</taxon>
        <taxon>Portunus</taxon>
    </lineage>
</organism>
<gene>
    <name evidence="2" type="ORF">E2C01_095462</name>
</gene>
<accession>A0A5B7JZG7</accession>
<comment type="caution">
    <text evidence="2">The sequence shown here is derived from an EMBL/GenBank/DDBJ whole genome shotgun (WGS) entry which is preliminary data.</text>
</comment>
<name>A0A5B7JZG7_PORTR</name>